<reference evidence="2" key="2">
    <citation type="submission" date="2021-04" db="EMBL/GenBank/DDBJ databases">
        <authorList>
            <person name="Gilroy R."/>
        </authorList>
    </citation>
    <scope>NUCLEOTIDE SEQUENCE</scope>
    <source>
        <strain evidence="2">1282</strain>
    </source>
</reference>
<protein>
    <submittedName>
        <fullName evidence="2">Uncharacterized protein</fullName>
    </submittedName>
</protein>
<comment type="caution">
    <text evidence="2">The sequence shown here is derived from an EMBL/GenBank/DDBJ whole genome shotgun (WGS) entry which is preliminary data.</text>
</comment>
<dbReference type="Proteomes" id="UP000823915">
    <property type="component" value="Unassembled WGS sequence"/>
</dbReference>
<organism evidence="2 3">
    <name type="scientific">Candidatus Acutalibacter pullistercoris</name>
    <dbReference type="NCBI Taxonomy" id="2838418"/>
    <lineage>
        <taxon>Bacteria</taxon>
        <taxon>Bacillati</taxon>
        <taxon>Bacillota</taxon>
        <taxon>Clostridia</taxon>
        <taxon>Eubacteriales</taxon>
        <taxon>Acutalibacteraceae</taxon>
        <taxon>Acutalibacter</taxon>
    </lineage>
</organism>
<proteinExistence type="predicted"/>
<gene>
    <name evidence="2" type="ORF">H9838_05110</name>
</gene>
<feature type="chain" id="PRO_5038854601" evidence="1">
    <location>
        <begin position="24"/>
        <end position="82"/>
    </location>
</feature>
<evidence type="ECO:0000256" key="1">
    <source>
        <dbReference type="SAM" id="SignalP"/>
    </source>
</evidence>
<evidence type="ECO:0000313" key="3">
    <source>
        <dbReference type="Proteomes" id="UP000823915"/>
    </source>
</evidence>
<accession>A0A9D1YD62</accession>
<keyword evidence="1" id="KW-0732">Signal</keyword>
<name>A0A9D1YD62_9FIRM</name>
<dbReference type="EMBL" id="DXDU01000085">
    <property type="protein sequence ID" value="HIY26540.1"/>
    <property type="molecule type" value="Genomic_DNA"/>
</dbReference>
<dbReference type="PROSITE" id="PS51257">
    <property type="entry name" value="PROKAR_LIPOPROTEIN"/>
    <property type="match status" value="1"/>
</dbReference>
<feature type="signal peptide" evidence="1">
    <location>
        <begin position="1"/>
        <end position="23"/>
    </location>
</feature>
<sequence length="82" mass="9024">MARKSSWRILALAALALTLSACGSGSDGGSHYNLQAEDVDRVVLHYKDAQGRYSTIEDPEVIRQIVACINEMELEEGDPFLQ</sequence>
<reference evidence="2" key="1">
    <citation type="journal article" date="2021" name="PeerJ">
        <title>Extensive microbial diversity within the chicken gut microbiome revealed by metagenomics and culture.</title>
        <authorList>
            <person name="Gilroy R."/>
            <person name="Ravi A."/>
            <person name="Getino M."/>
            <person name="Pursley I."/>
            <person name="Horton D.L."/>
            <person name="Alikhan N.F."/>
            <person name="Baker D."/>
            <person name="Gharbi K."/>
            <person name="Hall N."/>
            <person name="Watson M."/>
            <person name="Adriaenssens E.M."/>
            <person name="Foster-Nyarko E."/>
            <person name="Jarju S."/>
            <person name="Secka A."/>
            <person name="Antonio M."/>
            <person name="Oren A."/>
            <person name="Chaudhuri R.R."/>
            <person name="La Ragione R."/>
            <person name="Hildebrand F."/>
            <person name="Pallen M.J."/>
        </authorList>
    </citation>
    <scope>NUCLEOTIDE SEQUENCE</scope>
    <source>
        <strain evidence="2">1282</strain>
    </source>
</reference>
<evidence type="ECO:0000313" key="2">
    <source>
        <dbReference type="EMBL" id="HIY26540.1"/>
    </source>
</evidence>
<dbReference type="AlphaFoldDB" id="A0A9D1YD62"/>